<sequence length="227" mass="25424">YPLTPFSMSMQKTPKAALMKYLESHVSNTPGSINVTIIDDSFFLHLQMNSAIPSRFGEVSHFILKRMLSSDGDIIHFVSDKWLSPSIKDCKGDSRATSSVAYYINGSSQKRPSNWIQSLRNTSFKESLIKFLVDSWEDETLFANSGDTCYSYNFVNGRVVRSVEAGLCSNHEEADSRMFYHLASIPSPNNVVIHISDTDCLIIGLGCCSSYDTSYIWIEAGLQNKKT</sequence>
<reference evidence="1" key="1">
    <citation type="submission" date="2014-05" db="EMBL/GenBank/DDBJ databases">
        <authorList>
            <person name="Chronopoulou M."/>
        </authorList>
    </citation>
    <scope>NUCLEOTIDE SEQUENCE</scope>
    <source>
        <tissue evidence="1">Whole organism</tissue>
    </source>
</reference>
<protein>
    <submittedName>
        <fullName evidence="1">Putative LOC100368060 [Saccoglossus kowalevskii]</fullName>
    </submittedName>
</protein>
<dbReference type="EMBL" id="HACA01008473">
    <property type="protein sequence ID" value="CDW25834.1"/>
    <property type="molecule type" value="Transcribed_RNA"/>
</dbReference>
<evidence type="ECO:0000313" key="1">
    <source>
        <dbReference type="EMBL" id="CDW25834.1"/>
    </source>
</evidence>
<accession>A0A0K2TIS7</accession>
<feature type="non-terminal residue" evidence="1">
    <location>
        <position position="227"/>
    </location>
</feature>
<proteinExistence type="predicted"/>
<organism evidence="1">
    <name type="scientific">Lepeophtheirus salmonis</name>
    <name type="common">Salmon louse</name>
    <name type="synonym">Caligus salmonis</name>
    <dbReference type="NCBI Taxonomy" id="72036"/>
    <lineage>
        <taxon>Eukaryota</taxon>
        <taxon>Metazoa</taxon>
        <taxon>Ecdysozoa</taxon>
        <taxon>Arthropoda</taxon>
        <taxon>Crustacea</taxon>
        <taxon>Multicrustacea</taxon>
        <taxon>Hexanauplia</taxon>
        <taxon>Copepoda</taxon>
        <taxon>Siphonostomatoida</taxon>
        <taxon>Caligidae</taxon>
        <taxon>Lepeophtheirus</taxon>
    </lineage>
</organism>
<name>A0A0K2TIS7_LEPSM</name>
<feature type="non-terminal residue" evidence="1">
    <location>
        <position position="1"/>
    </location>
</feature>
<dbReference type="AlphaFoldDB" id="A0A0K2TIS7"/>